<dbReference type="SUPFAM" id="SSF46785">
    <property type="entry name" value="Winged helix' DNA-binding domain"/>
    <property type="match status" value="1"/>
</dbReference>
<dbReference type="PANTHER" id="PTHR10015:SF427">
    <property type="entry name" value="HEAT SHOCK FACTOR PROTEIN"/>
    <property type="match status" value="1"/>
</dbReference>
<evidence type="ECO:0000256" key="2">
    <source>
        <dbReference type="ARBA" id="ARBA00006403"/>
    </source>
</evidence>
<evidence type="ECO:0000256" key="1">
    <source>
        <dbReference type="ARBA" id="ARBA00004123"/>
    </source>
</evidence>
<dbReference type="InterPro" id="IPR036390">
    <property type="entry name" value="WH_DNA-bd_sf"/>
</dbReference>
<gene>
    <name evidence="10" type="primary">HSF1_1</name>
    <name evidence="10" type="ORF">BGZ80_005184</name>
</gene>
<feature type="region of interest" description="Disordered" evidence="8">
    <location>
        <begin position="373"/>
        <end position="408"/>
    </location>
</feature>
<dbReference type="Gene3D" id="1.10.10.10">
    <property type="entry name" value="Winged helix-like DNA-binding domain superfamily/Winged helix DNA-binding domain"/>
    <property type="match status" value="1"/>
</dbReference>
<feature type="compositionally biased region" description="Low complexity" evidence="8">
    <location>
        <begin position="20"/>
        <end position="32"/>
    </location>
</feature>
<dbReference type="Pfam" id="PF00447">
    <property type="entry name" value="HSF_DNA-bind"/>
    <property type="match status" value="1"/>
</dbReference>
<name>A0A9P6SV54_9FUNG</name>
<dbReference type="EMBL" id="JAAAID010002572">
    <property type="protein sequence ID" value="KAG0006676.1"/>
    <property type="molecule type" value="Genomic_DNA"/>
</dbReference>
<dbReference type="PRINTS" id="PR00056">
    <property type="entry name" value="HSFDOMAIN"/>
</dbReference>
<evidence type="ECO:0000256" key="3">
    <source>
        <dbReference type="ARBA" id="ARBA00023015"/>
    </source>
</evidence>
<dbReference type="GO" id="GO:0003700">
    <property type="term" value="F:DNA-binding transcription factor activity"/>
    <property type="evidence" value="ECO:0007669"/>
    <property type="project" value="InterPro"/>
</dbReference>
<feature type="compositionally biased region" description="Low complexity" evidence="8">
    <location>
        <begin position="373"/>
        <end position="401"/>
    </location>
</feature>
<accession>A0A9P6SV54</accession>
<evidence type="ECO:0000256" key="5">
    <source>
        <dbReference type="ARBA" id="ARBA00023163"/>
    </source>
</evidence>
<proteinExistence type="inferred from homology"/>
<feature type="region of interest" description="Disordered" evidence="8">
    <location>
        <begin position="17"/>
        <end position="89"/>
    </location>
</feature>
<evidence type="ECO:0000313" key="11">
    <source>
        <dbReference type="Proteomes" id="UP000703661"/>
    </source>
</evidence>
<sequence>MALVNNPDTALALLQATSPNGVGSSNGGNSNSTKAQGPTDAMPNANNMLVSGRGTTNGSRSTANKGSKLSAASSSSTPAMPQPRPSSTARGNVAAFLTKLYNMVNDEASNNLIKWSDDGQSFLVLRHVDFAKEVLPKFFKHNNFSSFVRQLNMYGFHKVPHLQQGVLLPDSDSEQWEFSNPHFQKNQPDLLCLVSRKKASNGNEDKDPFTMDLGHILQEVTAIKKHQIAISSDLKSIERDHQSLWQESVAARERHQRQQETIDKILRFLASVFSGDKKRAIVPNKRPRLTITDGELDDDYENEVSQESAGEHEEEVTKLLGSKRKRASMVESEADYILPGMEARGSPKTKPTFNVDEMTPASLALLANANKSAQSNPASSFSNPTFTPTPIPTSTTATSSSGALPTVPDTASSLPDYLTSLPTTNYVNQSFKLDPSNLAIPTAFLPNNISPMHHDMLRSISMANAQETAPAPLPPSFAQTPAGANVVKGVDDIAKEMEQLQKSIEALEAHGLNVDDFNFDNNYLNSDAFDPSAYGDLTSINESGIPYQDTLENENEAMDDMIHTDQDDLDFITPELSHQHISSGQMTPVSSVNSPNVSSVQTPVSILPHSVCPVSPPNDTPADTASSPPTPASSVSAHSTSAANLRTSTVGGECLEDLLHTDAV</sequence>
<evidence type="ECO:0000256" key="4">
    <source>
        <dbReference type="ARBA" id="ARBA00023125"/>
    </source>
</evidence>
<dbReference type="SMART" id="SM00415">
    <property type="entry name" value="HSF"/>
    <property type="match status" value="1"/>
</dbReference>
<reference evidence="10" key="1">
    <citation type="journal article" date="2020" name="Fungal Divers.">
        <title>Resolving the Mortierellaceae phylogeny through synthesis of multi-gene phylogenetics and phylogenomics.</title>
        <authorList>
            <person name="Vandepol N."/>
            <person name="Liber J."/>
            <person name="Desiro A."/>
            <person name="Na H."/>
            <person name="Kennedy M."/>
            <person name="Barry K."/>
            <person name="Grigoriev I.V."/>
            <person name="Miller A.N."/>
            <person name="O'Donnell K."/>
            <person name="Stajich J.E."/>
            <person name="Bonito G."/>
        </authorList>
    </citation>
    <scope>NUCLEOTIDE SEQUENCE</scope>
    <source>
        <strain evidence="10">NRRL 2769</strain>
    </source>
</reference>
<protein>
    <submittedName>
        <fullName evidence="10">Stress-responsive transcription factor hsf1</fullName>
    </submittedName>
</protein>
<evidence type="ECO:0000256" key="6">
    <source>
        <dbReference type="ARBA" id="ARBA00023242"/>
    </source>
</evidence>
<dbReference type="InterPro" id="IPR000232">
    <property type="entry name" value="HSF_DNA-bd"/>
</dbReference>
<keyword evidence="4" id="KW-0238">DNA-binding</keyword>
<dbReference type="InterPro" id="IPR036388">
    <property type="entry name" value="WH-like_DNA-bd_sf"/>
</dbReference>
<dbReference type="Proteomes" id="UP000703661">
    <property type="component" value="Unassembled WGS sequence"/>
</dbReference>
<comment type="similarity">
    <text evidence="2 7">Belongs to the HSF family.</text>
</comment>
<feature type="compositionally biased region" description="Polar residues" evidence="8">
    <location>
        <begin position="44"/>
        <end position="67"/>
    </location>
</feature>
<feature type="compositionally biased region" description="Acidic residues" evidence="8">
    <location>
        <begin position="294"/>
        <end position="304"/>
    </location>
</feature>
<keyword evidence="3" id="KW-0805">Transcription regulation</keyword>
<feature type="compositionally biased region" description="Low complexity" evidence="8">
    <location>
        <begin position="620"/>
        <end position="643"/>
    </location>
</feature>
<keyword evidence="11" id="KW-1185">Reference proteome</keyword>
<keyword evidence="6" id="KW-0539">Nucleus</keyword>
<dbReference type="PROSITE" id="PS00434">
    <property type="entry name" value="HSF_DOMAIN"/>
    <property type="match status" value="1"/>
</dbReference>
<dbReference type="AlphaFoldDB" id="A0A9P6SV54"/>
<comment type="caution">
    <text evidence="10">The sequence shown here is derived from an EMBL/GenBank/DDBJ whole genome shotgun (WGS) entry which is preliminary data.</text>
</comment>
<dbReference type="GO" id="GO:0043565">
    <property type="term" value="F:sequence-specific DNA binding"/>
    <property type="evidence" value="ECO:0007669"/>
    <property type="project" value="InterPro"/>
</dbReference>
<evidence type="ECO:0000256" key="8">
    <source>
        <dbReference type="SAM" id="MobiDB-lite"/>
    </source>
</evidence>
<dbReference type="PANTHER" id="PTHR10015">
    <property type="entry name" value="HEAT SHOCK TRANSCRIPTION FACTOR"/>
    <property type="match status" value="1"/>
</dbReference>
<evidence type="ECO:0000259" key="9">
    <source>
        <dbReference type="PROSITE" id="PS00434"/>
    </source>
</evidence>
<evidence type="ECO:0000256" key="7">
    <source>
        <dbReference type="RuleBase" id="RU004020"/>
    </source>
</evidence>
<feature type="compositionally biased region" description="Low complexity" evidence="8">
    <location>
        <begin position="587"/>
        <end position="605"/>
    </location>
</feature>
<organism evidence="10 11">
    <name type="scientific">Entomortierella chlamydospora</name>
    <dbReference type="NCBI Taxonomy" id="101097"/>
    <lineage>
        <taxon>Eukaryota</taxon>
        <taxon>Fungi</taxon>
        <taxon>Fungi incertae sedis</taxon>
        <taxon>Mucoromycota</taxon>
        <taxon>Mortierellomycotina</taxon>
        <taxon>Mortierellomycetes</taxon>
        <taxon>Mortierellales</taxon>
        <taxon>Mortierellaceae</taxon>
        <taxon>Entomortierella</taxon>
    </lineage>
</organism>
<feature type="region of interest" description="Disordered" evidence="8">
    <location>
        <begin position="292"/>
        <end position="325"/>
    </location>
</feature>
<comment type="subcellular location">
    <subcellularLocation>
        <location evidence="1">Nucleus</location>
    </subcellularLocation>
</comment>
<dbReference type="GO" id="GO:0005634">
    <property type="term" value="C:nucleus"/>
    <property type="evidence" value="ECO:0007669"/>
    <property type="project" value="UniProtKB-SubCell"/>
</dbReference>
<feature type="domain" description="HSF-type DNA-binding" evidence="9">
    <location>
        <begin position="135"/>
        <end position="159"/>
    </location>
</feature>
<feature type="region of interest" description="Disordered" evidence="8">
    <location>
        <begin position="578"/>
        <end position="644"/>
    </location>
</feature>
<dbReference type="FunFam" id="1.10.10.10:FF:000027">
    <property type="entry name" value="Heat shock transcription factor 1"/>
    <property type="match status" value="1"/>
</dbReference>
<evidence type="ECO:0000313" key="10">
    <source>
        <dbReference type="EMBL" id="KAG0006676.1"/>
    </source>
</evidence>
<keyword evidence="5" id="KW-0804">Transcription</keyword>